<protein>
    <submittedName>
        <fullName evidence="3">Serine hydrolase</fullName>
        <ecNumber evidence="3">3.-.-.-</ecNumber>
    </submittedName>
</protein>
<accession>A0ABU6K0R9</accession>
<sequence length="364" mass="40066">MSGASKAGCLRAALLALAVAVPGGTASAGDVCPQEKWEYVAPASAGWSGEGLARVEDYLKTLDTKGLVIVQDGRVIYEYGQPHASREIASMRKSVLSILVGIQHDRGKIKLDKTLAQMGIVEDKTGALTADEQGATTEQLLEARGCIYLPSVGLPESWVAGMPARSSCKPGERWYYNNWDFNALAEVFRQQSGSDLFDALKTDLAEPLQFEDFSKWIDTRYRNGVESRFPLYEMRISNADLARIGLLMARGGDWCGKRIVSREWVERSTRPISKTTVRNLDYGYLWWVAERSQQVTFFGNKPPGRSFAALGAGGQYVFVNPELQLVVTHTVDRENKRAAREVGYTSFGKLLGLILEARGNPAGT</sequence>
<gene>
    <name evidence="3" type="ORF">VVD49_04640</name>
</gene>
<keyword evidence="1" id="KW-0732">Signal</keyword>
<evidence type="ECO:0000256" key="1">
    <source>
        <dbReference type="SAM" id="SignalP"/>
    </source>
</evidence>
<dbReference type="Gene3D" id="3.40.710.10">
    <property type="entry name" value="DD-peptidase/beta-lactamase superfamily"/>
    <property type="match status" value="1"/>
</dbReference>
<dbReference type="EMBL" id="JAYXHS010000001">
    <property type="protein sequence ID" value="MEC5384997.1"/>
    <property type="molecule type" value="Genomic_DNA"/>
</dbReference>
<dbReference type="PANTHER" id="PTHR43283:SF7">
    <property type="entry name" value="BETA-LACTAMASE-RELATED DOMAIN-CONTAINING PROTEIN"/>
    <property type="match status" value="1"/>
</dbReference>
<evidence type="ECO:0000313" key="3">
    <source>
        <dbReference type="EMBL" id="MEC5384997.1"/>
    </source>
</evidence>
<dbReference type="RefSeq" id="WP_327597962.1">
    <property type="nucleotide sequence ID" value="NZ_JAYXHS010000001.1"/>
</dbReference>
<feature type="domain" description="Beta-lactamase-related" evidence="2">
    <location>
        <begin position="67"/>
        <end position="336"/>
    </location>
</feature>
<reference evidence="3 4" key="1">
    <citation type="submission" date="2024-01" db="EMBL/GenBank/DDBJ databases">
        <title>Uliginosibacterium soil sp. nov.</title>
        <authorList>
            <person name="Lv Y."/>
        </authorList>
    </citation>
    <scope>NUCLEOTIDE SEQUENCE [LARGE SCALE GENOMIC DNA]</scope>
    <source>
        <strain evidence="3 4">H3</strain>
    </source>
</reference>
<dbReference type="GO" id="GO:0016787">
    <property type="term" value="F:hydrolase activity"/>
    <property type="evidence" value="ECO:0007669"/>
    <property type="project" value="UniProtKB-KW"/>
</dbReference>
<evidence type="ECO:0000259" key="2">
    <source>
        <dbReference type="Pfam" id="PF00144"/>
    </source>
</evidence>
<dbReference type="PANTHER" id="PTHR43283">
    <property type="entry name" value="BETA-LACTAMASE-RELATED"/>
    <property type="match status" value="1"/>
</dbReference>
<dbReference type="InterPro" id="IPR012338">
    <property type="entry name" value="Beta-lactam/transpept-like"/>
</dbReference>
<evidence type="ECO:0000313" key="4">
    <source>
        <dbReference type="Proteomes" id="UP001331561"/>
    </source>
</evidence>
<comment type="caution">
    <text evidence="3">The sequence shown here is derived from an EMBL/GenBank/DDBJ whole genome shotgun (WGS) entry which is preliminary data.</text>
</comment>
<name>A0ABU6K0R9_9RHOO</name>
<dbReference type="EC" id="3.-.-.-" evidence="3"/>
<feature type="chain" id="PRO_5045962206" evidence="1">
    <location>
        <begin position="29"/>
        <end position="364"/>
    </location>
</feature>
<dbReference type="Proteomes" id="UP001331561">
    <property type="component" value="Unassembled WGS sequence"/>
</dbReference>
<feature type="signal peptide" evidence="1">
    <location>
        <begin position="1"/>
        <end position="28"/>
    </location>
</feature>
<dbReference type="SUPFAM" id="SSF56601">
    <property type="entry name" value="beta-lactamase/transpeptidase-like"/>
    <property type="match status" value="1"/>
</dbReference>
<dbReference type="Pfam" id="PF00144">
    <property type="entry name" value="Beta-lactamase"/>
    <property type="match status" value="1"/>
</dbReference>
<keyword evidence="4" id="KW-1185">Reference proteome</keyword>
<dbReference type="InterPro" id="IPR050789">
    <property type="entry name" value="Diverse_Enzym_Activities"/>
</dbReference>
<keyword evidence="3" id="KW-0378">Hydrolase</keyword>
<proteinExistence type="predicted"/>
<organism evidence="3 4">
    <name type="scientific">Uliginosibacterium silvisoli</name>
    <dbReference type="NCBI Taxonomy" id="3114758"/>
    <lineage>
        <taxon>Bacteria</taxon>
        <taxon>Pseudomonadati</taxon>
        <taxon>Pseudomonadota</taxon>
        <taxon>Betaproteobacteria</taxon>
        <taxon>Rhodocyclales</taxon>
        <taxon>Zoogloeaceae</taxon>
        <taxon>Uliginosibacterium</taxon>
    </lineage>
</organism>
<dbReference type="InterPro" id="IPR001466">
    <property type="entry name" value="Beta-lactam-related"/>
</dbReference>